<dbReference type="Proteomes" id="UP000323597">
    <property type="component" value="Chromosome A11"/>
</dbReference>
<name>A0A5D2XCV4_GOSMU</name>
<keyword evidence="1" id="KW-0472">Membrane</keyword>
<feature type="non-terminal residue" evidence="2">
    <location>
        <position position="92"/>
    </location>
</feature>
<gene>
    <name evidence="2" type="ORF">E1A91_A11G308900v1</name>
</gene>
<evidence type="ECO:0000313" key="2">
    <source>
        <dbReference type="EMBL" id="TYJ11887.1"/>
    </source>
</evidence>
<dbReference type="EMBL" id="CM017646">
    <property type="protein sequence ID" value="TYJ11887.1"/>
    <property type="molecule type" value="Genomic_DNA"/>
</dbReference>
<proteinExistence type="predicted"/>
<feature type="transmembrane region" description="Helical" evidence="1">
    <location>
        <begin position="31"/>
        <end position="52"/>
    </location>
</feature>
<reference evidence="2 3" key="1">
    <citation type="submission" date="2019-07" db="EMBL/GenBank/DDBJ databases">
        <title>WGS assembly of Gossypium mustelinum.</title>
        <authorList>
            <person name="Chen Z.J."/>
            <person name="Sreedasyam A."/>
            <person name="Ando A."/>
            <person name="Song Q."/>
            <person name="De L."/>
            <person name="Hulse-Kemp A."/>
            <person name="Ding M."/>
            <person name="Ye W."/>
            <person name="Kirkbride R."/>
            <person name="Jenkins J."/>
            <person name="Plott C."/>
            <person name="Lovell J."/>
            <person name="Lin Y.-M."/>
            <person name="Vaughn R."/>
            <person name="Liu B."/>
            <person name="Li W."/>
            <person name="Simpson S."/>
            <person name="Scheffler B."/>
            <person name="Saski C."/>
            <person name="Grover C."/>
            <person name="Hu G."/>
            <person name="Conover J."/>
            <person name="Carlson J."/>
            <person name="Shu S."/>
            <person name="Boston L."/>
            <person name="Williams M."/>
            <person name="Peterson D."/>
            <person name="Mcgee K."/>
            <person name="Jones D."/>
            <person name="Wendel J."/>
            <person name="Stelly D."/>
            <person name="Grimwood J."/>
            <person name="Schmutz J."/>
        </authorList>
    </citation>
    <scope>NUCLEOTIDE SEQUENCE [LARGE SCALE GENOMIC DNA]</scope>
    <source>
        <strain evidence="2">1408120.09</strain>
    </source>
</reference>
<protein>
    <submittedName>
        <fullName evidence="2">Uncharacterized protein</fullName>
    </submittedName>
</protein>
<keyword evidence="1" id="KW-1133">Transmembrane helix</keyword>
<accession>A0A5D2XCV4</accession>
<evidence type="ECO:0000313" key="3">
    <source>
        <dbReference type="Proteomes" id="UP000323597"/>
    </source>
</evidence>
<evidence type="ECO:0000256" key="1">
    <source>
        <dbReference type="SAM" id="Phobius"/>
    </source>
</evidence>
<dbReference type="AlphaFoldDB" id="A0A5D2XCV4"/>
<sequence length="92" mass="10945">MWYKLIPSCYISQFFWMNLINWIIGNMENNVGLHVGSIECGIYFAVLCWFLWKNKNRVIFQHDSVHPKEVLRRTKSLATNICSMMRTDNLKS</sequence>
<keyword evidence="1" id="KW-0812">Transmembrane</keyword>
<keyword evidence="3" id="KW-1185">Reference proteome</keyword>
<feature type="transmembrane region" description="Helical" evidence="1">
    <location>
        <begin position="7"/>
        <end position="25"/>
    </location>
</feature>
<organism evidence="2 3">
    <name type="scientific">Gossypium mustelinum</name>
    <name type="common">Cotton</name>
    <name type="synonym">Gossypium caicoense</name>
    <dbReference type="NCBI Taxonomy" id="34275"/>
    <lineage>
        <taxon>Eukaryota</taxon>
        <taxon>Viridiplantae</taxon>
        <taxon>Streptophyta</taxon>
        <taxon>Embryophyta</taxon>
        <taxon>Tracheophyta</taxon>
        <taxon>Spermatophyta</taxon>
        <taxon>Magnoliopsida</taxon>
        <taxon>eudicotyledons</taxon>
        <taxon>Gunneridae</taxon>
        <taxon>Pentapetalae</taxon>
        <taxon>rosids</taxon>
        <taxon>malvids</taxon>
        <taxon>Malvales</taxon>
        <taxon>Malvaceae</taxon>
        <taxon>Malvoideae</taxon>
        <taxon>Gossypium</taxon>
    </lineage>
</organism>